<keyword evidence="4" id="KW-1185">Reference proteome</keyword>
<dbReference type="InterPro" id="IPR001995">
    <property type="entry name" value="Peptidase_A2_cat"/>
</dbReference>
<feature type="domain" description="Peptidase A2" evidence="2">
    <location>
        <begin position="190"/>
        <end position="204"/>
    </location>
</feature>
<accession>A0A225V0M6</accession>
<keyword evidence="1" id="KW-0378">Hydrolase</keyword>
<evidence type="ECO:0000259" key="2">
    <source>
        <dbReference type="PROSITE" id="PS50175"/>
    </source>
</evidence>
<evidence type="ECO:0000313" key="4">
    <source>
        <dbReference type="Proteomes" id="UP000198211"/>
    </source>
</evidence>
<reference evidence="4" key="1">
    <citation type="submission" date="2017-03" db="EMBL/GenBank/DDBJ databases">
        <title>Phytopthora megakarya and P. palmivora, two closely related causual agents of cacao black pod achieved similar genome size and gene model numbers by different mechanisms.</title>
        <authorList>
            <person name="Ali S."/>
            <person name="Shao J."/>
            <person name="Larry D.J."/>
            <person name="Kronmiller B."/>
            <person name="Shen D."/>
            <person name="Strem M.D."/>
            <person name="Melnick R.L."/>
            <person name="Guiltinan M.J."/>
            <person name="Tyler B.M."/>
            <person name="Meinhardt L.W."/>
            <person name="Bailey B.A."/>
        </authorList>
    </citation>
    <scope>NUCLEOTIDE SEQUENCE [LARGE SCALE GENOMIC DNA]</scope>
    <source>
        <strain evidence="4">zdho120</strain>
    </source>
</reference>
<protein>
    <recommendedName>
        <fullName evidence="2">Peptidase A2 domain-containing protein</fullName>
    </recommendedName>
</protein>
<dbReference type="GO" id="GO:0004190">
    <property type="term" value="F:aspartic-type endopeptidase activity"/>
    <property type="evidence" value="ECO:0007669"/>
    <property type="project" value="InterPro"/>
</dbReference>
<evidence type="ECO:0000313" key="3">
    <source>
        <dbReference type="EMBL" id="OWY98517.1"/>
    </source>
</evidence>
<dbReference type="CDD" id="cd00303">
    <property type="entry name" value="retropepsin_like"/>
    <property type="match status" value="1"/>
</dbReference>
<dbReference type="EMBL" id="NBNE01009325">
    <property type="protein sequence ID" value="OWY98517.1"/>
    <property type="molecule type" value="Genomic_DNA"/>
</dbReference>
<proteinExistence type="predicted"/>
<dbReference type="GO" id="GO:0006508">
    <property type="term" value="P:proteolysis"/>
    <property type="evidence" value="ECO:0007669"/>
    <property type="project" value="InterPro"/>
</dbReference>
<organism evidence="3 4">
    <name type="scientific">Phytophthora megakarya</name>
    <dbReference type="NCBI Taxonomy" id="4795"/>
    <lineage>
        <taxon>Eukaryota</taxon>
        <taxon>Sar</taxon>
        <taxon>Stramenopiles</taxon>
        <taxon>Oomycota</taxon>
        <taxon>Peronosporomycetes</taxon>
        <taxon>Peronosporales</taxon>
        <taxon>Peronosporaceae</taxon>
        <taxon>Phytophthora</taxon>
    </lineage>
</organism>
<evidence type="ECO:0000256" key="1">
    <source>
        <dbReference type="ARBA" id="ARBA00022801"/>
    </source>
</evidence>
<dbReference type="PROSITE" id="PS50175">
    <property type="entry name" value="ASP_PROT_RETROV"/>
    <property type="match status" value="1"/>
</dbReference>
<dbReference type="Pfam" id="PF13650">
    <property type="entry name" value="Asp_protease_2"/>
    <property type="match status" value="1"/>
</dbReference>
<name>A0A225V0M6_9STRA</name>
<comment type="caution">
    <text evidence="3">The sequence shown here is derived from an EMBL/GenBank/DDBJ whole genome shotgun (WGS) entry which is preliminary data.</text>
</comment>
<dbReference type="OrthoDB" id="122592at2759"/>
<sequence length="250" mass="28184">MKRMGLTQDRTLEFRRPNSLGFCKQVHEPGRCEVFRELPKLVRTKVDTKDIALELQTLLFGSPSTLTGLVQNGLPQLAEPAIEAECVYAFVGECEWPVKSEVNCVISKENGLERSNTLGGEDITRSSEDSLGVKTKGNVSRVVQEAPRRRLNKEVRLLPGERMGWWSAQKFDRRVRMWTLVEGAVKDQRTRILLDTGANVSIVSARYAKKLGLRDIPNQDWVDVLLGTDFMIPAGVRLDMFHSNAKLSDE</sequence>
<dbReference type="Proteomes" id="UP000198211">
    <property type="component" value="Unassembled WGS sequence"/>
</dbReference>
<dbReference type="InterPro" id="IPR021109">
    <property type="entry name" value="Peptidase_aspartic_dom_sf"/>
</dbReference>
<feature type="non-terminal residue" evidence="3">
    <location>
        <position position="250"/>
    </location>
</feature>
<dbReference type="SUPFAM" id="SSF50630">
    <property type="entry name" value="Acid proteases"/>
    <property type="match status" value="1"/>
</dbReference>
<dbReference type="AlphaFoldDB" id="A0A225V0M6"/>
<dbReference type="Gene3D" id="2.40.70.10">
    <property type="entry name" value="Acid Proteases"/>
    <property type="match status" value="1"/>
</dbReference>
<gene>
    <name evidence="3" type="ORF">PHMEG_00030702</name>
</gene>